<proteinExistence type="predicted"/>
<name>A0A816JFB4_BRANA</name>
<dbReference type="Proteomes" id="UP001295469">
    <property type="component" value="Chromosome C04"/>
</dbReference>
<protein>
    <submittedName>
        <fullName evidence="1">(rape) hypothetical protein</fullName>
    </submittedName>
</protein>
<reference evidence="1" key="1">
    <citation type="submission" date="2021-01" db="EMBL/GenBank/DDBJ databases">
        <authorList>
            <consortium name="Genoscope - CEA"/>
            <person name="William W."/>
        </authorList>
    </citation>
    <scope>NUCLEOTIDE SEQUENCE</scope>
</reference>
<accession>A0A816JFB4</accession>
<dbReference type="AlphaFoldDB" id="A0A816JFB4"/>
<dbReference type="EMBL" id="HG994368">
    <property type="protein sequence ID" value="CAF1797898.1"/>
    <property type="molecule type" value="Genomic_DNA"/>
</dbReference>
<evidence type="ECO:0000313" key="1">
    <source>
        <dbReference type="EMBL" id="CAF1797898.1"/>
    </source>
</evidence>
<gene>
    <name evidence="1" type="ORF">DARMORV10_C04P00520.1</name>
</gene>
<organism evidence="1">
    <name type="scientific">Brassica napus</name>
    <name type="common">Rape</name>
    <dbReference type="NCBI Taxonomy" id="3708"/>
    <lineage>
        <taxon>Eukaryota</taxon>
        <taxon>Viridiplantae</taxon>
        <taxon>Streptophyta</taxon>
        <taxon>Embryophyta</taxon>
        <taxon>Tracheophyta</taxon>
        <taxon>Spermatophyta</taxon>
        <taxon>Magnoliopsida</taxon>
        <taxon>eudicotyledons</taxon>
        <taxon>Gunneridae</taxon>
        <taxon>Pentapetalae</taxon>
        <taxon>rosids</taxon>
        <taxon>malvids</taxon>
        <taxon>Brassicales</taxon>
        <taxon>Brassicaceae</taxon>
        <taxon>Brassiceae</taxon>
        <taxon>Brassica</taxon>
    </lineage>
</organism>
<sequence>MQDFIDAELVVYVSLKLSSISRMQGARNICKDFRSKQANLFFKKVLKVE</sequence>